<dbReference type="Pfam" id="PF02585">
    <property type="entry name" value="PIG-L"/>
    <property type="match status" value="1"/>
</dbReference>
<dbReference type="InterPro" id="IPR003737">
    <property type="entry name" value="GlcNAc_PI_deacetylase-related"/>
</dbReference>
<evidence type="ECO:0000313" key="1">
    <source>
        <dbReference type="EMBL" id="CAB4586157.1"/>
    </source>
</evidence>
<accession>A0A6J6FD12</accession>
<dbReference type="SUPFAM" id="SSF102588">
    <property type="entry name" value="LmbE-like"/>
    <property type="match status" value="1"/>
</dbReference>
<dbReference type="Gene3D" id="3.40.50.10320">
    <property type="entry name" value="LmbE-like"/>
    <property type="match status" value="1"/>
</dbReference>
<organism evidence="1">
    <name type="scientific">freshwater metagenome</name>
    <dbReference type="NCBI Taxonomy" id="449393"/>
    <lineage>
        <taxon>unclassified sequences</taxon>
        <taxon>metagenomes</taxon>
        <taxon>ecological metagenomes</taxon>
    </lineage>
</organism>
<name>A0A6J6FD12_9ZZZZ</name>
<dbReference type="GO" id="GO:0016811">
    <property type="term" value="F:hydrolase activity, acting on carbon-nitrogen (but not peptide) bonds, in linear amides"/>
    <property type="evidence" value="ECO:0007669"/>
    <property type="project" value="TreeGrafter"/>
</dbReference>
<dbReference type="PANTHER" id="PTHR12993:SF11">
    <property type="entry name" value="N-ACETYLGLUCOSAMINYL-PHOSPHATIDYLINOSITOL DE-N-ACETYLASE"/>
    <property type="match status" value="1"/>
</dbReference>
<gene>
    <name evidence="1" type="ORF">UFOPK1722_01366</name>
</gene>
<dbReference type="InterPro" id="IPR024078">
    <property type="entry name" value="LmbE-like_dom_sf"/>
</dbReference>
<protein>
    <submittedName>
        <fullName evidence="1">Unannotated protein</fullName>
    </submittedName>
</protein>
<reference evidence="1" key="1">
    <citation type="submission" date="2020-05" db="EMBL/GenBank/DDBJ databases">
        <authorList>
            <person name="Chiriac C."/>
            <person name="Salcher M."/>
            <person name="Ghai R."/>
            <person name="Kavagutti S V."/>
        </authorList>
    </citation>
    <scope>NUCLEOTIDE SEQUENCE</scope>
</reference>
<proteinExistence type="predicted"/>
<dbReference type="AlphaFoldDB" id="A0A6J6FD12"/>
<dbReference type="PANTHER" id="PTHR12993">
    <property type="entry name" value="N-ACETYLGLUCOSAMINYL-PHOSPHATIDYLINOSITOL DE-N-ACETYLASE-RELATED"/>
    <property type="match status" value="1"/>
</dbReference>
<sequence>MTSTADLCILTVHAHPDDEASKGAPTLAMYHDLGVRTVLVCCTGGEEGDLQNPALREPGGVLAGLDDAEIKAALARVRPRELAESAAIIGFDEVVMLGYRDSGMLDSPANVHPDCFHRADLDEAVGRLVTVIRRARPQILITYGDDQRGYPHPDHVKVHEISVVAFARAGDPTWYPWAGPAWQPSKMYYSAWSRTRLVAVHEAMLQRNGSSPYDERWLNRPSHDERITTRTHVASHMSARSGALRAHATQIDPKEPWWFGLDDDQLSEVYPWEDWILARSTVGGPADDDVETDLFAGIVDVVALPAGVPRPGRLTNPDPVGATP</sequence>
<dbReference type="EMBL" id="CAEZTS010000131">
    <property type="protein sequence ID" value="CAB4586157.1"/>
    <property type="molecule type" value="Genomic_DNA"/>
</dbReference>